<name>A0AAW1NB99_SAPOF</name>
<evidence type="ECO:0000256" key="1">
    <source>
        <dbReference type="SAM" id="MobiDB-lite"/>
    </source>
</evidence>
<reference evidence="2" key="1">
    <citation type="submission" date="2024-03" db="EMBL/GenBank/DDBJ databases">
        <title>WGS assembly of Saponaria officinalis var. Norfolk2.</title>
        <authorList>
            <person name="Jenkins J."/>
            <person name="Shu S."/>
            <person name="Grimwood J."/>
            <person name="Barry K."/>
            <person name="Goodstein D."/>
            <person name="Schmutz J."/>
            <person name="Leebens-Mack J."/>
            <person name="Osbourn A."/>
        </authorList>
    </citation>
    <scope>NUCLEOTIDE SEQUENCE [LARGE SCALE GENOMIC DNA]</scope>
    <source>
        <strain evidence="2">JIC</strain>
    </source>
</reference>
<dbReference type="Proteomes" id="UP001443914">
    <property type="component" value="Unassembled WGS sequence"/>
</dbReference>
<organism evidence="2 3">
    <name type="scientific">Saponaria officinalis</name>
    <name type="common">Common soapwort</name>
    <name type="synonym">Lychnis saponaria</name>
    <dbReference type="NCBI Taxonomy" id="3572"/>
    <lineage>
        <taxon>Eukaryota</taxon>
        <taxon>Viridiplantae</taxon>
        <taxon>Streptophyta</taxon>
        <taxon>Embryophyta</taxon>
        <taxon>Tracheophyta</taxon>
        <taxon>Spermatophyta</taxon>
        <taxon>Magnoliopsida</taxon>
        <taxon>eudicotyledons</taxon>
        <taxon>Gunneridae</taxon>
        <taxon>Pentapetalae</taxon>
        <taxon>Caryophyllales</taxon>
        <taxon>Caryophyllaceae</taxon>
        <taxon>Caryophylleae</taxon>
        <taxon>Saponaria</taxon>
    </lineage>
</organism>
<feature type="region of interest" description="Disordered" evidence="1">
    <location>
        <begin position="137"/>
        <end position="182"/>
    </location>
</feature>
<proteinExistence type="predicted"/>
<dbReference type="EMBL" id="JBDFQZ010000001">
    <property type="protein sequence ID" value="KAK9755359.1"/>
    <property type="molecule type" value="Genomic_DNA"/>
</dbReference>
<sequence>MKTIWDEFTNYSHVPQCTCGAAATLAKEREEEKVHQFLMGLDTSLYGNIRTNRLMEDNITSLSRAYALVLREERHRAVTKSKEEVADAAMAARTTSGEVRGHGFSPRSDSGEIKPVRCTHCNKWYHTEENCWEKHPEKYAGRGRGRGRRGGRGHGYGRGSRGQNNESQVANAATTSSDGNNSFFSQEEVVQLRSLLQTKSEGSTKLPGMDINWLLDSAASHHMTGKYSLLANIRKGAPSTVSLPNGM</sequence>
<accession>A0AAW1NB99</accession>
<evidence type="ECO:0000313" key="3">
    <source>
        <dbReference type="Proteomes" id="UP001443914"/>
    </source>
</evidence>
<feature type="compositionally biased region" description="Polar residues" evidence="1">
    <location>
        <begin position="163"/>
        <end position="182"/>
    </location>
</feature>
<feature type="region of interest" description="Disordered" evidence="1">
    <location>
        <begin position="91"/>
        <end position="110"/>
    </location>
</feature>
<comment type="caution">
    <text evidence="2">The sequence shown here is derived from an EMBL/GenBank/DDBJ whole genome shotgun (WGS) entry which is preliminary data.</text>
</comment>
<evidence type="ECO:0000313" key="2">
    <source>
        <dbReference type="EMBL" id="KAK9755359.1"/>
    </source>
</evidence>
<keyword evidence="3" id="KW-1185">Reference proteome</keyword>
<dbReference type="PANTHER" id="PTHR34222:SF33">
    <property type="entry name" value="RETROTRANSPOSON GAG DOMAIN-CONTAINING PROTEIN"/>
    <property type="match status" value="1"/>
</dbReference>
<dbReference type="PANTHER" id="PTHR34222">
    <property type="entry name" value="GAG_PRE-INTEGRS DOMAIN-CONTAINING PROTEIN"/>
    <property type="match status" value="1"/>
</dbReference>
<dbReference type="AlphaFoldDB" id="A0AAW1NB99"/>
<protein>
    <submittedName>
        <fullName evidence="2">Uncharacterized protein</fullName>
    </submittedName>
</protein>
<gene>
    <name evidence="2" type="ORF">RND81_01G019600</name>
</gene>
<feature type="compositionally biased region" description="Basic residues" evidence="1">
    <location>
        <begin position="141"/>
        <end position="152"/>
    </location>
</feature>